<keyword evidence="1" id="KW-0812">Transmembrane</keyword>
<protein>
    <submittedName>
        <fullName evidence="2">Uncharacterized protein</fullName>
    </submittedName>
</protein>
<feature type="transmembrane region" description="Helical" evidence="1">
    <location>
        <begin position="30"/>
        <end position="45"/>
    </location>
</feature>
<dbReference type="Proteomes" id="UP000199072">
    <property type="component" value="Unassembled WGS sequence"/>
</dbReference>
<evidence type="ECO:0000313" key="2">
    <source>
        <dbReference type="EMBL" id="SDF39338.1"/>
    </source>
</evidence>
<reference evidence="2 3" key="1">
    <citation type="submission" date="2016-10" db="EMBL/GenBank/DDBJ databases">
        <authorList>
            <person name="de Groot N.N."/>
        </authorList>
    </citation>
    <scope>NUCLEOTIDE SEQUENCE [LARGE SCALE GENOMIC DNA]</scope>
    <source>
        <strain evidence="2 3">47C3B</strain>
    </source>
</reference>
<sequence length="135" mass="14908">MNWKLIFLLSLFGLAMSVATVYLIPSNNEGFFWLPIFVVSAYLIAKNCTQNFFFNGLMVSIVNSVWISLAHVILFDAYMAHHAAEAKLYLHPAIPVPPRVAVFVLGVVMFGVASGLVLGLFSFIASKLVKRKTLA</sequence>
<dbReference type="EMBL" id="FNAI01000017">
    <property type="protein sequence ID" value="SDF39338.1"/>
    <property type="molecule type" value="Genomic_DNA"/>
</dbReference>
<accession>A0A1G7KQ16</accession>
<dbReference type="RefSeq" id="WP_091155034.1">
    <property type="nucleotide sequence ID" value="NZ_FNAI01000017.1"/>
</dbReference>
<feature type="transmembrane region" description="Helical" evidence="1">
    <location>
        <begin position="57"/>
        <end position="80"/>
    </location>
</feature>
<proteinExistence type="predicted"/>
<keyword evidence="3" id="KW-1185">Reference proteome</keyword>
<name>A0A1G7KQ16_9SPHI</name>
<dbReference type="STRING" id="1391627.SAMN05216464_11741"/>
<evidence type="ECO:0000313" key="3">
    <source>
        <dbReference type="Proteomes" id="UP000199072"/>
    </source>
</evidence>
<keyword evidence="1" id="KW-1133">Transmembrane helix</keyword>
<dbReference type="AlphaFoldDB" id="A0A1G7KQ16"/>
<dbReference type="OrthoDB" id="797097at2"/>
<evidence type="ECO:0000256" key="1">
    <source>
        <dbReference type="SAM" id="Phobius"/>
    </source>
</evidence>
<gene>
    <name evidence="2" type="ORF">SAMN05216464_11741</name>
</gene>
<keyword evidence="1" id="KW-0472">Membrane</keyword>
<feature type="transmembrane region" description="Helical" evidence="1">
    <location>
        <begin position="100"/>
        <end position="125"/>
    </location>
</feature>
<organism evidence="2 3">
    <name type="scientific">Mucilaginibacter pineti</name>
    <dbReference type="NCBI Taxonomy" id="1391627"/>
    <lineage>
        <taxon>Bacteria</taxon>
        <taxon>Pseudomonadati</taxon>
        <taxon>Bacteroidota</taxon>
        <taxon>Sphingobacteriia</taxon>
        <taxon>Sphingobacteriales</taxon>
        <taxon>Sphingobacteriaceae</taxon>
        <taxon>Mucilaginibacter</taxon>
    </lineage>
</organism>